<protein>
    <submittedName>
        <fullName evidence="1">Uncharacterized protein</fullName>
    </submittedName>
</protein>
<accession>A0ABU7U036</accession>
<proteinExistence type="predicted"/>
<keyword evidence="2" id="KW-1185">Reference proteome</keyword>
<dbReference type="EMBL" id="JAWJZY010000001">
    <property type="protein sequence ID" value="MEE8657790.1"/>
    <property type="molecule type" value="Genomic_DNA"/>
</dbReference>
<gene>
    <name evidence="1" type="ORF">DOFOFD_02020</name>
</gene>
<reference evidence="1 2" key="1">
    <citation type="submission" date="2023-10" db="EMBL/GenBank/DDBJ databases">
        <title>Sorlinia euscelidii gen. nov., sp. nov., an acetic acid bacteria isolated from the gut of Euscelidius variegatus emitter.</title>
        <authorList>
            <person name="Michoud G."/>
            <person name="Marasco R."/>
            <person name="Seferji K."/>
            <person name="Gonella E."/>
            <person name="Garuglieri E."/>
            <person name="Alma A."/>
            <person name="Mapelli F."/>
            <person name="Borin S."/>
            <person name="Daffonchio D."/>
            <person name="Crotti E."/>
        </authorList>
    </citation>
    <scope>NUCLEOTIDE SEQUENCE [LARGE SCALE GENOMIC DNA]</scope>
    <source>
        <strain evidence="1 2">EV16P</strain>
    </source>
</reference>
<sequence length="50" mass="5986">MIRREAPKCIWLVFYPARGFLQMVLSIKLKEFYDCVFFQHHVALRPSRSG</sequence>
<evidence type="ECO:0000313" key="1">
    <source>
        <dbReference type="EMBL" id="MEE8657790.1"/>
    </source>
</evidence>
<name>A0ABU7U036_9PROT</name>
<dbReference type="Proteomes" id="UP001312908">
    <property type="component" value="Unassembled WGS sequence"/>
</dbReference>
<comment type="caution">
    <text evidence="1">The sequence shown here is derived from an EMBL/GenBank/DDBJ whole genome shotgun (WGS) entry which is preliminary data.</text>
</comment>
<evidence type="ECO:0000313" key="2">
    <source>
        <dbReference type="Proteomes" id="UP001312908"/>
    </source>
</evidence>
<organism evidence="1 2">
    <name type="scientific">Sorlinia euscelidii</name>
    <dbReference type="NCBI Taxonomy" id="3081148"/>
    <lineage>
        <taxon>Bacteria</taxon>
        <taxon>Pseudomonadati</taxon>
        <taxon>Pseudomonadota</taxon>
        <taxon>Alphaproteobacteria</taxon>
        <taxon>Acetobacterales</taxon>
        <taxon>Acetobacteraceae</taxon>
        <taxon>Sorlinia</taxon>
    </lineage>
</organism>